<accession>A0A0G4IFK2</accession>
<dbReference type="VEuPathDB" id="CryptoDB:Cvel_2471"/>
<organism evidence="1">
    <name type="scientific">Chromera velia CCMP2878</name>
    <dbReference type="NCBI Taxonomy" id="1169474"/>
    <lineage>
        <taxon>Eukaryota</taxon>
        <taxon>Sar</taxon>
        <taxon>Alveolata</taxon>
        <taxon>Colpodellida</taxon>
        <taxon>Chromeraceae</taxon>
        <taxon>Chromera</taxon>
    </lineage>
</organism>
<protein>
    <submittedName>
        <fullName evidence="1">Uncharacterized protein</fullName>
    </submittedName>
</protein>
<dbReference type="EMBL" id="CDMZ01005931">
    <property type="protein sequence ID" value="CEM55992.1"/>
    <property type="molecule type" value="Genomic_DNA"/>
</dbReference>
<evidence type="ECO:0000313" key="1">
    <source>
        <dbReference type="EMBL" id="CEM55992.1"/>
    </source>
</evidence>
<gene>
    <name evidence="1" type="ORF">Cvel_2471</name>
</gene>
<sequence length="276" mass="31357">MWDELNFPRLSGSRYEPTVEIPFFWLRMLKAAVPDACPEYLKFIDFSLEPLLLPDNGRDPLGNPFEKFLMRSRALRSRLWEEKQPVLFKELHLGADFASPPKDLTVMNRHLTVALPPAHWVSTRSSSYAERIGQVDKGTGDPRSSPFIPENEQTQKIFCNAADAPEGNVATLLERASEHGGGGDSSRFAEVWQIKHGTAGDELNDGEQTEEIEKAVDRDDWLFLLTTRNVTLQRNSGKRVAYVGRHRAEEYFGPLGAHAWWFMRQKRNAPQSDSTS</sequence>
<reference evidence="1" key="1">
    <citation type="submission" date="2014-11" db="EMBL/GenBank/DDBJ databases">
        <authorList>
            <person name="Otto D Thomas"/>
            <person name="Naeem Raeece"/>
        </authorList>
    </citation>
    <scope>NUCLEOTIDE SEQUENCE</scope>
</reference>
<proteinExistence type="predicted"/>
<dbReference type="AlphaFoldDB" id="A0A0G4IFK2"/>
<name>A0A0G4IFK2_9ALVE</name>